<dbReference type="InterPro" id="IPR044492">
    <property type="entry name" value="P_typ_ATPase_HD_dom"/>
</dbReference>
<evidence type="ECO:0000313" key="17">
    <source>
        <dbReference type="EMBL" id="EGV66420.1"/>
    </source>
</evidence>
<dbReference type="NCBIfam" id="TIGR01494">
    <property type="entry name" value="ATPase_P-type"/>
    <property type="match status" value="3"/>
</dbReference>
<feature type="transmembrane region" description="Helical" evidence="13">
    <location>
        <begin position="1182"/>
        <end position="1204"/>
    </location>
</feature>
<dbReference type="InterPro" id="IPR018303">
    <property type="entry name" value="ATPase_P-typ_P_site"/>
</dbReference>
<dbReference type="InterPro" id="IPR023298">
    <property type="entry name" value="ATPase_P-typ_TM_dom_sf"/>
</dbReference>
<dbReference type="SUPFAM" id="SSF56784">
    <property type="entry name" value="HAD-like"/>
    <property type="match status" value="1"/>
</dbReference>
<dbReference type="Pfam" id="PF13246">
    <property type="entry name" value="Cation_ATPase"/>
    <property type="match status" value="1"/>
</dbReference>
<evidence type="ECO:0000256" key="14">
    <source>
        <dbReference type="SAM" id="MobiDB-lite"/>
    </source>
</evidence>
<evidence type="ECO:0000256" key="11">
    <source>
        <dbReference type="ARBA" id="ARBA00023136"/>
    </source>
</evidence>
<dbReference type="PRINTS" id="PR00119">
    <property type="entry name" value="CATATPASE"/>
</dbReference>
<keyword evidence="3" id="KW-0597">Phosphoprotein</keyword>
<keyword evidence="6 13" id="KW-0547">Nucleotide-binding</keyword>
<dbReference type="SUPFAM" id="SSF81660">
    <property type="entry name" value="Metal cation-transporting ATPase, ATP-binding domain N"/>
    <property type="match status" value="1"/>
</dbReference>
<dbReference type="EC" id="7.2.2.-" evidence="13"/>
<accession>G3AW06</accession>
<dbReference type="GO" id="GO:0005524">
    <property type="term" value="F:ATP binding"/>
    <property type="evidence" value="ECO:0007669"/>
    <property type="project" value="UniProtKB-UniRule"/>
</dbReference>
<dbReference type="CDD" id="cd07542">
    <property type="entry name" value="P-type_ATPase_cation"/>
    <property type="match status" value="1"/>
</dbReference>
<proteinExistence type="inferred from homology"/>
<dbReference type="InterPro" id="IPR047821">
    <property type="entry name" value="P5B-type_ATPase"/>
</dbReference>
<feature type="compositionally biased region" description="Acidic residues" evidence="14">
    <location>
        <begin position="187"/>
        <end position="197"/>
    </location>
</feature>
<feature type="transmembrane region" description="Helical" evidence="13">
    <location>
        <begin position="1144"/>
        <end position="1161"/>
    </location>
</feature>
<feature type="transmembrane region" description="Helical" evidence="13">
    <location>
        <begin position="269"/>
        <end position="288"/>
    </location>
</feature>
<feature type="transmembrane region" description="Helical" evidence="13">
    <location>
        <begin position="625"/>
        <end position="649"/>
    </location>
</feature>
<dbReference type="PROSITE" id="PS00154">
    <property type="entry name" value="ATPASE_E1_E2"/>
    <property type="match status" value="1"/>
</dbReference>
<dbReference type="EMBL" id="GL996510">
    <property type="protein sequence ID" value="EGV66420.1"/>
    <property type="molecule type" value="Genomic_DNA"/>
</dbReference>
<gene>
    <name evidence="17" type="ORF">CANTEDRAFT_100886</name>
</gene>
<dbReference type="FunFam" id="1.20.1110.10:FF:000023">
    <property type="entry name" value="Cation-transporting ATPase"/>
    <property type="match status" value="1"/>
</dbReference>
<evidence type="ECO:0000256" key="5">
    <source>
        <dbReference type="ARBA" id="ARBA00022723"/>
    </source>
</evidence>
<organism evidence="18">
    <name type="scientific">Candida tenuis (strain ATCC 10573 / BCRC 21748 / CBS 615 / JCM 9827 / NBRC 10315 / NRRL Y-1498 / VKM Y-70)</name>
    <name type="common">Yeast</name>
    <name type="synonym">Yamadazyma tenuis</name>
    <dbReference type="NCBI Taxonomy" id="590646"/>
    <lineage>
        <taxon>Eukaryota</taxon>
        <taxon>Fungi</taxon>
        <taxon>Dikarya</taxon>
        <taxon>Ascomycota</taxon>
        <taxon>Saccharomycotina</taxon>
        <taxon>Pichiomycetes</taxon>
        <taxon>Debaryomycetaceae</taxon>
        <taxon>Yamadazyma</taxon>
    </lineage>
</organism>
<dbReference type="InterPro" id="IPR001757">
    <property type="entry name" value="P_typ_ATPase"/>
</dbReference>
<feature type="compositionally biased region" description="Low complexity" evidence="14">
    <location>
        <begin position="50"/>
        <end position="66"/>
    </location>
</feature>
<comment type="catalytic activity">
    <reaction evidence="12 13">
        <text>ATP + H2O = ADP + phosphate + H(+)</text>
        <dbReference type="Rhea" id="RHEA:13065"/>
        <dbReference type="ChEBI" id="CHEBI:15377"/>
        <dbReference type="ChEBI" id="CHEBI:15378"/>
        <dbReference type="ChEBI" id="CHEBI:30616"/>
        <dbReference type="ChEBI" id="CHEBI:43474"/>
        <dbReference type="ChEBI" id="CHEBI:456216"/>
    </reaction>
</comment>
<dbReference type="PANTHER" id="PTHR45630:SF8">
    <property type="entry name" value="CATION-TRANSPORTING ATPASE"/>
    <property type="match status" value="1"/>
</dbReference>
<feature type="compositionally biased region" description="Low complexity" evidence="14">
    <location>
        <begin position="214"/>
        <end position="223"/>
    </location>
</feature>
<dbReference type="GO" id="GO:0016020">
    <property type="term" value="C:membrane"/>
    <property type="evidence" value="ECO:0007669"/>
    <property type="project" value="UniProtKB-SubCell"/>
</dbReference>
<feature type="transmembrane region" description="Helical" evidence="13">
    <location>
        <begin position="1296"/>
        <end position="1314"/>
    </location>
</feature>
<feature type="domain" description="P5B-type ATPase N-terminal" evidence="16">
    <location>
        <begin position="251"/>
        <end position="371"/>
    </location>
</feature>
<evidence type="ECO:0000313" key="18">
    <source>
        <dbReference type="Proteomes" id="UP000000707"/>
    </source>
</evidence>
<dbReference type="InterPro" id="IPR023299">
    <property type="entry name" value="ATPase_P-typ_cyto_dom_N"/>
</dbReference>
<dbReference type="eggNOG" id="KOG0208">
    <property type="taxonomic scope" value="Eukaryota"/>
</dbReference>
<feature type="compositionally biased region" description="Polar residues" evidence="14">
    <location>
        <begin position="67"/>
        <end position="79"/>
    </location>
</feature>
<dbReference type="InterPro" id="IPR047819">
    <property type="entry name" value="P5A-ATPase_N"/>
</dbReference>
<keyword evidence="4 13" id="KW-0812">Transmembrane</keyword>
<sequence length="1349" mass="153396">MGRRNSKHRKRPSDVAPEPTGDETRSTVRSFSRSQSGSRSRSQSVDRYKARSLSRSSLSRRGSVVSQESVLNEGNNNEIYSGAGSEIIPSSITSFHYPHSFGSRRHQSAASAETSPLLHTREDVESVKSYGTNASNDEAANFKFFKLEEIESAPGGSTYENPEEIVDYNTDWVYPIDKYGAQDIENENPIFEEDDGDDQRSYGSSEFERRRRSSGSSRGSSEELLNDLEDEAEREEFEYKSEYQRYYLAEEDLVIGIAGYQNNILKQTMYYLLCTITLGMAYLVLRWLPRYRINLIGDPCPLGKADWCVVENEYGELSVVDIEKKRLNQRLSSFLNISDDKDDGEVNHQISDPIIGHMHTFKYRYLKFFYNPVEDIFKTNNNWFDQSWTNSNKIADGVPQSLFEERAMIFEENSIEIDDKPILSLLLEEVLHPFYVFQIFSILLWLVDDYFYYASCIFIISMISIVNTLVETQSTMKKLKSISIFNCEVRVWRNEFWKTVLSNELVPGDIFEVDPSLNAMPCDCLLINGEVIVNESMLTGESVPVTKSCLQDEQLELIKDNINVNLPKSYLYNGTKILKRKSHNDEPVKALVVKTGFNTTKGSLIRSMLFPKPIGFKFYQDSFKYIGFMSFIAFTGFIYSTVNFIKLGVPKSLMILRALDIITIVVPPALPATLTIGTTFAINRLKSYQIYCISPTRVNIGGKLDVICFDKTGTLTEDGLDVLGVHLVNNAVGRKEMKFDTLARGIEDIVINRSSVHDSNNGPLLVALMSTCHSLRKIDDDILGDPLDYKMFEFTDSNLKDSEMPIIENYYGHYRILKELEFESNIRRMSVVVETNHSRLVLCKGAPEVMVDICTKQSIPEDFFDLLHKYTNSGYRVIACAYKPIRSKVDMNRESLESNMQFLGFIVFENKLKANSAPTIHHLHDAKIRTIMCTGDNILTAISVGKECGILEKEEAIYVPRFTENPEADELVWENINDPGILLDSTTLNPLSIKDYDYKYKFAITGKFFKYLLTNFKDHESFQQVLLYCDIFARMSPDEKHELVNQLQKIDYTVGFIGDGANDCGALKAANVGVSLSEAEASIAAPFTSRVFEVSCLLDVIREGRASLVTSFSSFKFMSLYSAIQFITVTILYKRGTNLGDFQFLYIDMILILPLAIFMSWSQANKRIIPKRPSANLVSPRILVSLVGNIVILLIFQVILWRMIQREPWYVVPVPGDDENVKSFDNSVLFLFSNLQYIVVSLLLAEGPPYREPLHKNVPYVMTVIASVAVSCGLFLIDSDGSLGNIFQLVNLPTQYYVIIMVMSAINYGVLYVMRRWVYGSIHAAYKRVLGSRHSKKAYKNMQKRVVSV</sequence>
<dbReference type="GO" id="GO:0015662">
    <property type="term" value="F:P-type ion transporter activity"/>
    <property type="evidence" value="ECO:0007669"/>
    <property type="project" value="InterPro"/>
</dbReference>
<dbReference type="SUPFAM" id="SSF81665">
    <property type="entry name" value="Calcium ATPase, transmembrane domain M"/>
    <property type="match status" value="1"/>
</dbReference>
<dbReference type="InterPro" id="IPR023214">
    <property type="entry name" value="HAD_sf"/>
</dbReference>
<dbReference type="InterPro" id="IPR006544">
    <property type="entry name" value="P-type_TPase_V"/>
</dbReference>
<feature type="transmembrane region" description="Helical" evidence="13">
    <location>
        <begin position="1115"/>
        <end position="1132"/>
    </location>
</feature>
<evidence type="ECO:0000256" key="13">
    <source>
        <dbReference type="RuleBase" id="RU362082"/>
    </source>
</evidence>
<dbReference type="Pfam" id="PF00122">
    <property type="entry name" value="E1-E2_ATPase"/>
    <property type="match status" value="1"/>
</dbReference>
<evidence type="ECO:0000256" key="2">
    <source>
        <dbReference type="ARBA" id="ARBA00006000"/>
    </source>
</evidence>
<dbReference type="STRING" id="590646.G3AW06"/>
<keyword evidence="7 13" id="KW-0067">ATP-binding</keyword>
<dbReference type="Gene3D" id="2.70.150.10">
    <property type="entry name" value="Calcium-transporting ATPase, cytoplasmic transduction domain A"/>
    <property type="match status" value="1"/>
</dbReference>
<evidence type="ECO:0000256" key="10">
    <source>
        <dbReference type="ARBA" id="ARBA00022989"/>
    </source>
</evidence>
<dbReference type="HOGENOM" id="CLU_001828_3_1_1"/>
<dbReference type="NCBIfam" id="TIGR01657">
    <property type="entry name" value="P-ATPase-V"/>
    <property type="match status" value="1"/>
</dbReference>
<keyword evidence="5 13" id="KW-0479">Metal-binding</keyword>
<dbReference type="GO" id="GO:0006874">
    <property type="term" value="P:intracellular calcium ion homeostasis"/>
    <property type="evidence" value="ECO:0007669"/>
    <property type="project" value="TreeGrafter"/>
</dbReference>
<evidence type="ECO:0000256" key="8">
    <source>
        <dbReference type="ARBA" id="ARBA00022842"/>
    </source>
</evidence>
<comment type="similarity">
    <text evidence="2 13">Belongs to the cation transport ATPase (P-type) (TC 3.A.3) family. Type V subfamily.</text>
</comment>
<evidence type="ECO:0000256" key="7">
    <source>
        <dbReference type="ARBA" id="ARBA00022840"/>
    </source>
</evidence>
<dbReference type="InterPro" id="IPR059000">
    <property type="entry name" value="ATPase_P-type_domA"/>
</dbReference>
<dbReference type="InterPro" id="IPR036412">
    <property type="entry name" value="HAD-like_sf"/>
</dbReference>
<evidence type="ECO:0000259" key="16">
    <source>
        <dbReference type="Pfam" id="PF12409"/>
    </source>
</evidence>
<dbReference type="GO" id="GO:0046872">
    <property type="term" value="F:metal ion binding"/>
    <property type="evidence" value="ECO:0007669"/>
    <property type="project" value="UniProtKB-UniRule"/>
</dbReference>
<reference evidence="17 18" key="1">
    <citation type="journal article" date="2011" name="Proc. Natl. Acad. Sci. U.S.A.">
        <title>Comparative genomics of xylose-fermenting fungi for enhanced biofuel production.</title>
        <authorList>
            <person name="Wohlbach D.J."/>
            <person name="Kuo A."/>
            <person name="Sato T.K."/>
            <person name="Potts K.M."/>
            <person name="Salamov A.A."/>
            <person name="LaButti K.M."/>
            <person name="Sun H."/>
            <person name="Clum A."/>
            <person name="Pangilinan J.L."/>
            <person name="Lindquist E.A."/>
            <person name="Lucas S."/>
            <person name="Lapidus A."/>
            <person name="Jin M."/>
            <person name="Gunawan C."/>
            <person name="Balan V."/>
            <person name="Dale B.E."/>
            <person name="Jeffries T.W."/>
            <person name="Zinkel R."/>
            <person name="Barry K.W."/>
            <person name="Grigoriev I.V."/>
            <person name="Gasch A.P."/>
        </authorList>
    </citation>
    <scope>NUCLEOTIDE SEQUENCE [LARGE SCALE GENOMIC DNA]</scope>
    <source>
        <strain evidence="18">ATCC 10573 / BCRC 21748 / CBS 615 / JCM 9827 / NBRC 10315 / NRRL Y-1498 / VKM Y-70</strain>
    </source>
</reference>
<dbReference type="GO" id="GO:0016887">
    <property type="term" value="F:ATP hydrolysis activity"/>
    <property type="evidence" value="ECO:0007669"/>
    <property type="project" value="InterPro"/>
</dbReference>
<keyword evidence="18" id="KW-1185">Reference proteome</keyword>
<dbReference type="SFLD" id="SFLDF00027">
    <property type="entry name" value="p-type_atpase"/>
    <property type="match status" value="1"/>
</dbReference>
<name>G3AW06_CANTC</name>
<keyword evidence="8 13" id="KW-0460">Magnesium</keyword>
<dbReference type="GeneID" id="18245417"/>
<dbReference type="KEGG" id="cten:18245417"/>
<dbReference type="Pfam" id="PF12409">
    <property type="entry name" value="P5-ATPase"/>
    <property type="match status" value="1"/>
</dbReference>
<feature type="domain" description="P-type ATPase A" evidence="15">
    <location>
        <begin position="488"/>
        <end position="608"/>
    </location>
</feature>
<feature type="transmembrane region" description="Helical" evidence="13">
    <location>
        <begin position="1257"/>
        <end position="1276"/>
    </location>
</feature>
<evidence type="ECO:0000256" key="12">
    <source>
        <dbReference type="ARBA" id="ARBA00049360"/>
    </source>
</evidence>
<evidence type="ECO:0000256" key="9">
    <source>
        <dbReference type="ARBA" id="ARBA00022967"/>
    </source>
</evidence>
<keyword evidence="9 13" id="KW-1278">Translocase</keyword>
<feature type="compositionally biased region" description="Basic residues" evidence="14">
    <location>
        <begin position="1"/>
        <end position="11"/>
    </location>
</feature>
<keyword evidence="10 13" id="KW-1133">Transmembrane helix</keyword>
<dbReference type="RefSeq" id="XP_006683678.1">
    <property type="nucleotide sequence ID" value="XM_006683615.1"/>
</dbReference>
<comment type="subcellular location">
    <subcellularLocation>
        <location evidence="1 13">Membrane</location>
        <topology evidence="1 13">Multi-pass membrane protein</topology>
    </subcellularLocation>
</comment>
<dbReference type="SFLD" id="SFLDG00002">
    <property type="entry name" value="C1.7:_P-type_atpase_like"/>
    <property type="match status" value="1"/>
</dbReference>
<dbReference type="InterPro" id="IPR008250">
    <property type="entry name" value="ATPase_P-typ_transduc_dom_A_sf"/>
</dbReference>
<dbReference type="Proteomes" id="UP000000707">
    <property type="component" value="Unassembled WGS sequence"/>
</dbReference>
<dbReference type="SUPFAM" id="SSF81653">
    <property type="entry name" value="Calcium ATPase, transduction domain A"/>
    <property type="match status" value="1"/>
</dbReference>
<keyword evidence="11 13" id="KW-0472">Membrane</keyword>
<evidence type="ECO:0000259" key="15">
    <source>
        <dbReference type="Pfam" id="PF00122"/>
    </source>
</evidence>
<dbReference type="PANTHER" id="PTHR45630">
    <property type="entry name" value="CATION-TRANSPORTING ATPASE-RELATED"/>
    <property type="match status" value="1"/>
</dbReference>
<evidence type="ECO:0000256" key="3">
    <source>
        <dbReference type="ARBA" id="ARBA00022553"/>
    </source>
</evidence>
<feature type="transmembrane region" description="Helical" evidence="13">
    <location>
        <begin position="422"/>
        <end position="444"/>
    </location>
</feature>
<dbReference type="FunFam" id="3.40.50.1000:FF:000068">
    <property type="entry name" value="Cation-transporting ATPase"/>
    <property type="match status" value="1"/>
</dbReference>
<evidence type="ECO:0000256" key="4">
    <source>
        <dbReference type="ARBA" id="ARBA00022692"/>
    </source>
</evidence>
<feature type="region of interest" description="Disordered" evidence="14">
    <location>
        <begin position="1"/>
        <end position="82"/>
    </location>
</feature>
<feature type="transmembrane region" description="Helical" evidence="13">
    <location>
        <begin position="1224"/>
        <end position="1245"/>
    </location>
</feature>
<feature type="compositionally biased region" description="Low complexity" evidence="14">
    <location>
        <begin position="27"/>
        <end position="43"/>
    </location>
</feature>
<dbReference type="GO" id="GO:0019829">
    <property type="term" value="F:ATPase-coupled monoatomic cation transmembrane transporter activity"/>
    <property type="evidence" value="ECO:0007669"/>
    <property type="project" value="UniProtKB-UniRule"/>
</dbReference>
<evidence type="ECO:0000256" key="6">
    <source>
        <dbReference type="ARBA" id="ARBA00022741"/>
    </source>
</evidence>
<feature type="transmembrane region" description="Helical" evidence="13">
    <location>
        <begin position="661"/>
        <end position="682"/>
    </location>
</feature>
<dbReference type="SFLD" id="SFLDS00003">
    <property type="entry name" value="Haloacid_Dehalogenase"/>
    <property type="match status" value="1"/>
</dbReference>
<evidence type="ECO:0000256" key="1">
    <source>
        <dbReference type="ARBA" id="ARBA00004141"/>
    </source>
</evidence>
<feature type="transmembrane region" description="Helical" evidence="13">
    <location>
        <begin position="450"/>
        <end position="470"/>
    </location>
</feature>
<dbReference type="OrthoDB" id="48943at2759"/>
<dbReference type="Gene3D" id="3.40.1110.10">
    <property type="entry name" value="Calcium-transporting ATPase, cytoplasmic domain N"/>
    <property type="match status" value="1"/>
</dbReference>
<dbReference type="Gene3D" id="3.40.50.1000">
    <property type="entry name" value="HAD superfamily/HAD-like"/>
    <property type="match status" value="1"/>
</dbReference>
<protein>
    <recommendedName>
        <fullName evidence="13">Cation-transporting ATPase</fullName>
        <ecNumber evidence="13">7.2.2.-</ecNumber>
    </recommendedName>
</protein>
<dbReference type="PRINTS" id="PR00121">
    <property type="entry name" value="NAKATPASE"/>
</dbReference>
<dbReference type="PROSITE" id="PS01229">
    <property type="entry name" value="COF_2"/>
    <property type="match status" value="1"/>
</dbReference>
<feature type="region of interest" description="Disordered" evidence="14">
    <location>
        <begin position="187"/>
        <end position="226"/>
    </location>
</feature>